<accession>A0AAD1Z474</accession>
<keyword evidence="5" id="KW-0378">Hydrolase</keyword>
<comment type="similarity">
    <text evidence="2 7">Belongs to the glycosyl hydrolase 17 family.</text>
</comment>
<reference evidence="9" key="1">
    <citation type="submission" date="2023-05" db="EMBL/GenBank/DDBJ databases">
        <authorList>
            <person name="Huff M."/>
        </authorList>
    </citation>
    <scope>NUCLEOTIDE SEQUENCE</scope>
</reference>
<dbReference type="SUPFAM" id="SSF51445">
    <property type="entry name" value="(Trans)glycosidases"/>
    <property type="match status" value="1"/>
</dbReference>
<keyword evidence="4" id="KW-0732">Signal</keyword>
<evidence type="ECO:0000256" key="2">
    <source>
        <dbReference type="ARBA" id="ARBA00008773"/>
    </source>
</evidence>
<evidence type="ECO:0000256" key="1">
    <source>
        <dbReference type="ARBA" id="ARBA00000382"/>
    </source>
</evidence>
<keyword evidence="10" id="KW-1185">Reference proteome</keyword>
<gene>
    <name evidence="9" type="ORF">FPE_LOCUS7517</name>
</gene>
<dbReference type="InterPro" id="IPR017853">
    <property type="entry name" value="GH"/>
</dbReference>
<dbReference type="Pfam" id="PF00332">
    <property type="entry name" value="Glyco_hydro_17"/>
    <property type="match status" value="1"/>
</dbReference>
<evidence type="ECO:0000313" key="9">
    <source>
        <dbReference type="EMBL" id="CAI9760087.1"/>
    </source>
</evidence>
<dbReference type="EC" id="3.2.1.39" evidence="3"/>
<dbReference type="AlphaFoldDB" id="A0AAD1Z474"/>
<dbReference type="PANTHER" id="PTHR32227">
    <property type="entry name" value="GLUCAN ENDO-1,3-BETA-GLUCOSIDASE BG1-RELATED-RELATED"/>
    <property type="match status" value="1"/>
</dbReference>
<evidence type="ECO:0000256" key="3">
    <source>
        <dbReference type="ARBA" id="ARBA00012780"/>
    </source>
</evidence>
<evidence type="ECO:0000313" key="10">
    <source>
        <dbReference type="Proteomes" id="UP000834106"/>
    </source>
</evidence>
<proteinExistence type="inferred from homology"/>
<feature type="region of interest" description="Disordered" evidence="8">
    <location>
        <begin position="483"/>
        <end position="508"/>
    </location>
</feature>
<comment type="catalytic activity">
    <reaction evidence="1">
        <text>Hydrolysis of (1-&gt;3)-beta-D-glucosidic linkages in (1-&gt;3)-beta-D-glucans.</text>
        <dbReference type="EC" id="3.2.1.39"/>
    </reaction>
</comment>
<dbReference type="InterPro" id="IPR044965">
    <property type="entry name" value="Glyco_hydro_17_plant"/>
</dbReference>
<name>A0AAD1Z474_9LAMI</name>
<sequence length="508" mass="56447">MILSNSQYDTDVQVWISILSRTPSTIFFTHRRYSGRSHQRFFRRIEDKKVKAPALSGTSTTLIERVKLLIQNQDEMIKVGRLFSAFKMLLASSRTCQHKRHFDKALSSNVQWLGVSSDKGTVHIFSLKVRVVGDDLSTEVTGIGGLSIIPSRAPRHSFKREVESLGINYGQVGNNLPPPDKVLDLLQSLNLTKARIYDTNPQILMSFANSNIEIIVTVENEMLSTLMDPQAALQWVSVHIKPYFPGTRITGIAVGNEVFTGDDTALMAYLVPAMVSIHAALVRLGFDQYIQVSTPKSLSVLSESYPPSAGCFRQDLNGIMLEFLQFLATTKAPFWINAYPYFAYKNDPNGVSIDYVLFNPNSGMIDPYTNLHYDNMLYAQVDAVIFAIEKMGFGGLEVGVSETGWPSKGDPDESGATVENAAIYNRNLLKRQVKNDGTPLRPKMRLEIYVFALFNEDMKPGQTSERNYGLFQPDGTMAYNVGLDTLSTTSSNPSASISQDSSGTQVKP</sequence>
<dbReference type="GO" id="GO:0042973">
    <property type="term" value="F:glucan endo-1,3-beta-D-glucosidase activity"/>
    <property type="evidence" value="ECO:0007669"/>
    <property type="project" value="UniProtKB-EC"/>
</dbReference>
<dbReference type="Proteomes" id="UP000834106">
    <property type="component" value="Chromosome 4"/>
</dbReference>
<protein>
    <recommendedName>
        <fullName evidence="3">glucan endo-1,3-beta-D-glucosidase</fullName>
        <ecNumber evidence="3">3.2.1.39</ecNumber>
    </recommendedName>
</protein>
<dbReference type="GO" id="GO:0005975">
    <property type="term" value="P:carbohydrate metabolic process"/>
    <property type="evidence" value="ECO:0007669"/>
    <property type="project" value="InterPro"/>
</dbReference>
<evidence type="ECO:0000256" key="5">
    <source>
        <dbReference type="ARBA" id="ARBA00022801"/>
    </source>
</evidence>
<dbReference type="InterPro" id="IPR000490">
    <property type="entry name" value="Glyco_hydro_17"/>
</dbReference>
<evidence type="ECO:0000256" key="4">
    <source>
        <dbReference type="ARBA" id="ARBA00022729"/>
    </source>
</evidence>
<dbReference type="FunFam" id="3.20.20.80:FF:000005">
    <property type="entry name" value="Glucan endo-1,3-beta-glucosidase 14"/>
    <property type="match status" value="1"/>
</dbReference>
<feature type="compositionally biased region" description="Low complexity" evidence="8">
    <location>
        <begin position="485"/>
        <end position="498"/>
    </location>
</feature>
<organism evidence="9 10">
    <name type="scientific">Fraxinus pennsylvanica</name>
    <dbReference type="NCBI Taxonomy" id="56036"/>
    <lineage>
        <taxon>Eukaryota</taxon>
        <taxon>Viridiplantae</taxon>
        <taxon>Streptophyta</taxon>
        <taxon>Embryophyta</taxon>
        <taxon>Tracheophyta</taxon>
        <taxon>Spermatophyta</taxon>
        <taxon>Magnoliopsida</taxon>
        <taxon>eudicotyledons</taxon>
        <taxon>Gunneridae</taxon>
        <taxon>Pentapetalae</taxon>
        <taxon>asterids</taxon>
        <taxon>lamiids</taxon>
        <taxon>Lamiales</taxon>
        <taxon>Oleaceae</taxon>
        <taxon>Oleeae</taxon>
        <taxon>Fraxinus</taxon>
    </lineage>
</organism>
<feature type="compositionally biased region" description="Polar residues" evidence="8">
    <location>
        <begin position="499"/>
        <end position="508"/>
    </location>
</feature>
<keyword evidence="6" id="KW-0326">Glycosidase</keyword>
<evidence type="ECO:0000256" key="7">
    <source>
        <dbReference type="RuleBase" id="RU004335"/>
    </source>
</evidence>
<evidence type="ECO:0000256" key="8">
    <source>
        <dbReference type="SAM" id="MobiDB-lite"/>
    </source>
</evidence>
<evidence type="ECO:0000256" key="6">
    <source>
        <dbReference type="ARBA" id="ARBA00023295"/>
    </source>
</evidence>
<dbReference type="EMBL" id="OU503039">
    <property type="protein sequence ID" value="CAI9760087.1"/>
    <property type="molecule type" value="Genomic_DNA"/>
</dbReference>
<dbReference type="Gene3D" id="3.20.20.80">
    <property type="entry name" value="Glycosidases"/>
    <property type="match status" value="1"/>
</dbReference>